<keyword evidence="1" id="KW-0732">Signal</keyword>
<feature type="non-terminal residue" evidence="2">
    <location>
        <position position="169"/>
    </location>
</feature>
<name>A0A8X7CPM5_9ARAC</name>
<comment type="caution">
    <text evidence="2">The sequence shown here is derived from an EMBL/GenBank/DDBJ whole genome shotgun (WGS) entry which is preliminary data.</text>
</comment>
<evidence type="ECO:0000313" key="2">
    <source>
        <dbReference type="EMBL" id="GFY75816.1"/>
    </source>
</evidence>
<feature type="chain" id="PRO_5036484590" evidence="1">
    <location>
        <begin position="16"/>
        <end position="169"/>
    </location>
</feature>
<dbReference type="AlphaFoldDB" id="A0A8X7CPM5"/>
<dbReference type="EMBL" id="BMAV01021627">
    <property type="protein sequence ID" value="GFY75816.1"/>
    <property type="molecule type" value="Genomic_DNA"/>
</dbReference>
<evidence type="ECO:0000256" key="1">
    <source>
        <dbReference type="SAM" id="SignalP"/>
    </source>
</evidence>
<keyword evidence="3" id="KW-1185">Reference proteome</keyword>
<dbReference type="OrthoDB" id="8051532at2759"/>
<reference evidence="2" key="1">
    <citation type="submission" date="2020-08" db="EMBL/GenBank/DDBJ databases">
        <title>Multicomponent nature underlies the extraordinary mechanical properties of spider dragline silk.</title>
        <authorList>
            <person name="Kono N."/>
            <person name="Nakamura H."/>
            <person name="Mori M."/>
            <person name="Yoshida Y."/>
            <person name="Ohtoshi R."/>
            <person name="Malay A.D."/>
            <person name="Moran D.A.P."/>
            <person name="Tomita M."/>
            <person name="Numata K."/>
            <person name="Arakawa K."/>
        </authorList>
    </citation>
    <scope>NUCLEOTIDE SEQUENCE</scope>
</reference>
<dbReference type="PANTHER" id="PTHR47331:SF1">
    <property type="entry name" value="GAG-LIKE PROTEIN"/>
    <property type="match status" value="1"/>
</dbReference>
<accession>A0A8X7CPM5</accession>
<protein>
    <submittedName>
        <fullName evidence="2">Uncharacterized protein</fullName>
    </submittedName>
</protein>
<sequence>MLLMFMLELIHRLSCLRYHHLPETGSRLSPNGTSEILIIPCKQWRYVPLKENPADLSSRGMSSKDLPDCSIWWEGPQWLSNKEDWPKQPTVKDKRLKSVIKETKRTFVFSVYCKNDIIDMLFDKYSSFSKIINILAFCYRFMHYCEDGKNKKRSRSEMKPLMTKEIIVA</sequence>
<dbReference type="PANTHER" id="PTHR47331">
    <property type="entry name" value="PHD-TYPE DOMAIN-CONTAINING PROTEIN"/>
    <property type="match status" value="1"/>
</dbReference>
<proteinExistence type="predicted"/>
<dbReference type="Proteomes" id="UP000886998">
    <property type="component" value="Unassembled WGS sequence"/>
</dbReference>
<gene>
    <name evidence="2" type="primary">AVEN_51827_1</name>
    <name evidence="2" type="ORF">TNIN_136361</name>
</gene>
<feature type="signal peptide" evidence="1">
    <location>
        <begin position="1"/>
        <end position="15"/>
    </location>
</feature>
<evidence type="ECO:0000313" key="3">
    <source>
        <dbReference type="Proteomes" id="UP000886998"/>
    </source>
</evidence>
<organism evidence="2 3">
    <name type="scientific">Trichonephila inaurata madagascariensis</name>
    <dbReference type="NCBI Taxonomy" id="2747483"/>
    <lineage>
        <taxon>Eukaryota</taxon>
        <taxon>Metazoa</taxon>
        <taxon>Ecdysozoa</taxon>
        <taxon>Arthropoda</taxon>
        <taxon>Chelicerata</taxon>
        <taxon>Arachnida</taxon>
        <taxon>Araneae</taxon>
        <taxon>Araneomorphae</taxon>
        <taxon>Entelegynae</taxon>
        <taxon>Araneoidea</taxon>
        <taxon>Nephilidae</taxon>
        <taxon>Trichonephila</taxon>
        <taxon>Trichonephila inaurata</taxon>
    </lineage>
</organism>